<dbReference type="GO" id="GO:0016459">
    <property type="term" value="C:myosin complex"/>
    <property type="evidence" value="ECO:0007669"/>
    <property type="project" value="UniProtKB-KW"/>
</dbReference>
<dbReference type="STRING" id="131310.A0A0N5A6A7"/>
<dbReference type="PROSITE" id="PS51456">
    <property type="entry name" value="MYOSIN_MOTOR"/>
    <property type="match status" value="1"/>
</dbReference>
<feature type="coiled-coil region" evidence="9">
    <location>
        <begin position="1388"/>
        <end position="1484"/>
    </location>
</feature>
<accession>A0A0N5A6A7</accession>
<protein>
    <submittedName>
        <fullName evidence="13">Myosin motor domain-containing protein</fullName>
    </submittedName>
</protein>
<feature type="coiled-coil region" evidence="9">
    <location>
        <begin position="1254"/>
        <end position="1337"/>
    </location>
</feature>
<dbReference type="SUPFAM" id="SSF52540">
    <property type="entry name" value="P-loop containing nucleoside triphosphate hydrolases"/>
    <property type="match status" value="1"/>
</dbReference>
<feature type="compositionally biased region" description="Low complexity" evidence="10">
    <location>
        <begin position="1152"/>
        <end position="1168"/>
    </location>
</feature>
<dbReference type="InterPro" id="IPR027417">
    <property type="entry name" value="P-loop_NTPase"/>
</dbReference>
<dbReference type="GO" id="GO:0005737">
    <property type="term" value="C:cytoplasm"/>
    <property type="evidence" value="ECO:0007669"/>
    <property type="project" value="TreeGrafter"/>
</dbReference>
<feature type="region of interest" description="Disordered" evidence="10">
    <location>
        <begin position="1148"/>
        <end position="1168"/>
    </location>
</feature>
<feature type="binding site" evidence="8">
    <location>
        <begin position="177"/>
        <end position="184"/>
    </location>
    <ligand>
        <name>ATP</name>
        <dbReference type="ChEBI" id="CHEBI:30616"/>
    </ligand>
</feature>
<dbReference type="WBParaSite" id="PTRK_0001745400.1">
    <property type="protein sequence ID" value="PTRK_0001745400.1"/>
    <property type="gene ID" value="PTRK_0001745400"/>
</dbReference>
<feature type="compositionally biased region" description="Polar residues" evidence="10">
    <location>
        <begin position="1206"/>
        <end position="1231"/>
    </location>
</feature>
<dbReference type="Pfam" id="PF00063">
    <property type="entry name" value="Myosin_head"/>
    <property type="match status" value="1"/>
</dbReference>
<evidence type="ECO:0000256" key="2">
    <source>
        <dbReference type="ARBA" id="ARBA00022741"/>
    </source>
</evidence>
<dbReference type="SMART" id="SM00242">
    <property type="entry name" value="MYSc"/>
    <property type="match status" value="1"/>
</dbReference>
<evidence type="ECO:0000256" key="7">
    <source>
        <dbReference type="ARBA" id="ARBA00023203"/>
    </source>
</evidence>
<sequence length="1488" mass="174897">MENKDIKRLLSVPDKLLKEELNGSCYNEKIWIEDTEVPYKLCTILNETSCEVQVGYQGKNGVFQKKKVKKQLTQAVSSNHYVDDMCNLSELNEASVVQCLKARYINANLIHTYSGLFCVFINPWKKISNIYSEYVQDFYNNECKVEKILPPHIYYVAQSAYDGVLHGGKDQSILITGESGAGKTENTKKIIEYLIRVSKGSSDNYKMKDELIYSSVALEAFANAATIHNHNSSRVGKFIKIDFDKSGKLRTAKINCYLLEKSRVISQNPGDRNFHIFYQLLSDAVDRKTKDQLGLFKSANEYKFLTQGNAKNDLILKDKENGKCTINALVHLGFSEKDISQIFEILAIIILIGEIKFGERKGLDISFVESMVEVRDVCRLLQVDASKFVDALTQPTMKVGEKLIRKNQNLRKTLSSVYGLSKLIYDKLFNWVVDRCNKLFSKEEDSNGYAIGVLDMAGFEIMNNNSFEQFCINYTNERLQQFFNHFMFVKEQSEYMSEQIEWNQMNFGIDLQPSIDLIEKPMGLLTLLQEECIVPNGNDISMLEKMTKALTNELNIFQKAKQSIKNSSNKCHFTIKHYAGVVGYNIEGWVEKNRDLVDNNILEIMTTCEHFLIKSFFSNYVINNNNRRGSINSSTVTFMYREQLINLIDILHSTSAHFIRCIVPNYEKKPFVLNENLVLNQLKCNGVLEGIRICQRGYPNRIKFDDFIDRYKCLAIFDSAVEILCEYIPMDYEGYQIGLTKVFCKVGIISQLESLRKKYFYDCISKFQAICRWYLEQKILRQKYEEWDSILIIQENVKEFVYASDWDWYDLYNNVRQIIPMKQNEKKIIELDDHNKQLEKELKEIKIISLNIEKEMEHSEREIKLLQKELSLKDETSIKLRDELKRSENLLKFMEKRFEDQQCKLHKMQSFLKQNEKTLERLEEEKKCLSDEISKLKDRYHSEQTLRHNFESEYEEYFERCKELEHTNNQLLESSKNYVECLHAMEMKLDEQKDLHQKQSLENINLQRTITELNDNISKFDSLLSAERSAKRKIENLKDDIEDKLIELKEKVEKAKVKEENLKDQCIDKDRRIEKLELNIEQKAEYMEGCINELKKMHKQTQQEMKNQIDEYRKRCSKLEQENKTLKLRIESEMTILPQNGIERSFHEDTDSYSSYKSSRLGSRQPSFQSISSSYIMPSRLSISTSSTSRSLLKRRETEPDIYMKSSISEHSPTYGSLNRSPSFSSRNNLSRIGTQSSIDTSIGYGLMKNTSSSQLQEKKINDLEKQLQTVNQDYQLLKREVEVYKTNLADYERKNTSLINKNNRLVTENDNLDKKLEKYRDEMITIEDRLKKSQKEVGIWKQKYEEVNIESKNEILNQRKKNQERIEEIILDYNKKLQMYSNNDKNKIKLQEELEETRTLLDRTTAQLYEMEKHSKSQSLLGDNWENKYRNTMMELESLRDENAALKSKVRRQYKEIELLTQQNEIEEECNNFEKKVDLFHERVSYD</sequence>
<evidence type="ECO:0000256" key="10">
    <source>
        <dbReference type="SAM" id="MobiDB-lite"/>
    </source>
</evidence>
<evidence type="ECO:0000256" key="3">
    <source>
        <dbReference type="ARBA" id="ARBA00022840"/>
    </source>
</evidence>
<evidence type="ECO:0000259" key="11">
    <source>
        <dbReference type="PROSITE" id="PS51456"/>
    </source>
</evidence>
<evidence type="ECO:0000256" key="6">
    <source>
        <dbReference type="ARBA" id="ARBA00023175"/>
    </source>
</evidence>
<keyword evidence="3 8" id="KW-0067">ATP-binding</keyword>
<dbReference type="PANTHER" id="PTHR13140">
    <property type="entry name" value="MYOSIN"/>
    <property type="match status" value="1"/>
</dbReference>
<keyword evidence="6 8" id="KW-0505">Motor protein</keyword>
<feature type="region of interest" description="Disordered" evidence="10">
    <location>
        <begin position="1203"/>
        <end position="1231"/>
    </location>
</feature>
<feature type="coiled-coil region" evidence="9">
    <location>
        <begin position="821"/>
        <end position="974"/>
    </location>
</feature>
<comment type="similarity">
    <text evidence="1 8">Belongs to the TRAFAC class myosin-kinesin ATPase superfamily. Myosin family.</text>
</comment>
<evidence type="ECO:0000256" key="4">
    <source>
        <dbReference type="ARBA" id="ARBA00023054"/>
    </source>
</evidence>
<dbReference type="GO" id="GO:0005524">
    <property type="term" value="F:ATP binding"/>
    <property type="evidence" value="ECO:0007669"/>
    <property type="project" value="UniProtKB-UniRule"/>
</dbReference>
<name>A0A0N5A6A7_PARTI</name>
<dbReference type="PANTHER" id="PTHR13140:SF857">
    <property type="entry name" value="MYOSIN-11"/>
    <property type="match status" value="1"/>
</dbReference>
<dbReference type="Gene3D" id="1.20.58.530">
    <property type="match status" value="1"/>
</dbReference>
<dbReference type="Gene3D" id="3.40.850.10">
    <property type="entry name" value="Kinesin motor domain"/>
    <property type="match status" value="1"/>
</dbReference>
<dbReference type="GO" id="GO:0007015">
    <property type="term" value="P:actin filament organization"/>
    <property type="evidence" value="ECO:0007669"/>
    <property type="project" value="TreeGrafter"/>
</dbReference>
<dbReference type="Gene3D" id="1.20.5.4820">
    <property type="match status" value="1"/>
</dbReference>
<proteinExistence type="inferred from homology"/>
<evidence type="ECO:0000256" key="5">
    <source>
        <dbReference type="ARBA" id="ARBA00023123"/>
    </source>
</evidence>
<dbReference type="InterPro" id="IPR036961">
    <property type="entry name" value="Kinesin_motor_dom_sf"/>
</dbReference>
<organism evidence="12 13">
    <name type="scientific">Parastrongyloides trichosuri</name>
    <name type="common">Possum-specific nematode worm</name>
    <dbReference type="NCBI Taxonomy" id="131310"/>
    <lineage>
        <taxon>Eukaryota</taxon>
        <taxon>Metazoa</taxon>
        <taxon>Ecdysozoa</taxon>
        <taxon>Nematoda</taxon>
        <taxon>Chromadorea</taxon>
        <taxon>Rhabditida</taxon>
        <taxon>Tylenchina</taxon>
        <taxon>Panagrolaimomorpha</taxon>
        <taxon>Strongyloidoidea</taxon>
        <taxon>Strongyloididae</taxon>
        <taxon>Parastrongyloides</taxon>
    </lineage>
</organism>
<dbReference type="Gene3D" id="1.20.120.720">
    <property type="entry name" value="Myosin VI head, motor domain, U50 subdomain"/>
    <property type="match status" value="1"/>
</dbReference>
<evidence type="ECO:0000313" key="12">
    <source>
        <dbReference type="Proteomes" id="UP000038045"/>
    </source>
</evidence>
<keyword evidence="12" id="KW-1185">Reference proteome</keyword>
<dbReference type="GO" id="GO:0016020">
    <property type="term" value="C:membrane"/>
    <property type="evidence" value="ECO:0007669"/>
    <property type="project" value="TreeGrafter"/>
</dbReference>
<dbReference type="InterPro" id="IPR001609">
    <property type="entry name" value="Myosin_head_motor_dom-like"/>
</dbReference>
<dbReference type="SUPFAM" id="SSF90257">
    <property type="entry name" value="Myosin rod fragments"/>
    <property type="match status" value="1"/>
</dbReference>
<feature type="domain" description="Myosin motor" evidence="11">
    <location>
        <begin position="80"/>
        <end position="757"/>
    </location>
</feature>
<evidence type="ECO:0000256" key="8">
    <source>
        <dbReference type="PROSITE-ProRule" id="PRU00782"/>
    </source>
</evidence>
<dbReference type="GO" id="GO:0051015">
    <property type="term" value="F:actin filament binding"/>
    <property type="evidence" value="ECO:0007669"/>
    <property type="project" value="TreeGrafter"/>
</dbReference>
<dbReference type="PRINTS" id="PR00193">
    <property type="entry name" value="MYOSINHEAVY"/>
</dbReference>
<feature type="coiled-coil region" evidence="9">
    <location>
        <begin position="1020"/>
        <end position="1129"/>
    </location>
</feature>
<dbReference type="Proteomes" id="UP000038045">
    <property type="component" value="Unplaced"/>
</dbReference>
<keyword evidence="7 8" id="KW-0009">Actin-binding</keyword>
<keyword evidence="4 9" id="KW-0175">Coiled coil</keyword>
<keyword evidence="2 8" id="KW-0547">Nucleotide-binding</keyword>
<evidence type="ECO:0000313" key="13">
    <source>
        <dbReference type="WBParaSite" id="PTRK_0001745400.1"/>
    </source>
</evidence>
<evidence type="ECO:0000256" key="1">
    <source>
        <dbReference type="ARBA" id="ARBA00008314"/>
    </source>
</evidence>
<keyword evidence="5 8" id="KW-0518">Myosin</keyword>
<reference evidence="13" key="1">
    <citation type="submission" date="2017-02" db="UniProtKB">
        <authorList>
            <consortium name="WormBaseParasite"/>
        </authorList>
    </citation>
    <scope>IDENTIFICATION</scope>
</reference>
<dbReference type="Gene3D" id="1.10.10.820">
    <property type="match status" value="1"/>
</dbReference>
<dbReference type="GO" id="GO:0000146">
    <property type="term" value="F:microfilament motor activity"/>
    <property type="evidence" value="ECO:0007669"/>
    <property type="project" value="TreeGrafter"/>
</dbReference>
<feature type="region of interest" description="Actin-binding" evidence="8">
    <location>
        <begin position="644"/>
        <end position="666"/>
    </location>
</feature>
<evidence type="ECO:0000256" key="9">
    <source>
        <dbReference type="SAM" id="Coils"/>
    </source>
</evidence>